<evidence type="ECO:0000313" key="5">
    <source>
        <dbReference type="EMBL" id="SEO17638.1"/>
    </source>
</evidence>
<name>A0A1H8MK73_9RHOB</name>
<accession>A0A1H8MK73</accession>
<dbReference type="Gene3D" id="3.20.20.150">
    <property type="entry name" value="Divalent-metal-dependent TIM barrel enzymes"/>
    <property type="match status" value="1"/>
</dbReference>
<evidence type="ECO:0000256" key="2">
    <source>
        <dbReference type="PIRNR" id="PIRNR006241"/>
    </source>
</evidence>
<dbReference type="PANTHER" id="PTHR43489">
    <property type="entry name" value="ISOMERASE"/>
    <property type="match status" value="1"/>
</dbReference>
<dbReference type="GO" id="GO:0046487">
    <property type="term" value="P:glyoxylate metabolic process"/>
    <property type="evidence" value="ECO:0007669"/>
    <property type="project" value="TreeGrafter"/>
</dbReference>
<evidence type="ECO:0000313" key="6">
    <source>
        <dbReference type="Proteomes" id="UP000199054"/>
    </source>
</evidence>
<gene>
    <name evidence="5" type="ORF">SAMN04489859_104120</name>
</gene>
<sequence length="251" mass="27628">MPRFAANLTMLFTELPMQDRFAAAAHAGFTGVEILFPYDIAAKELARGAIAAGVEMVLLNCPPPNWAGGPRGFAAQPDQQERFRSDFDRALRFAQALRATHIHVMAGTAQGVEAHRVFVENLRWATERAPHASLTIEPLNPTDMPGYFLNDFDQAVEIIAEVGAANLGLQFDAYHAQMITGDVAATWQRVAAQVRHIQIAGCPGRHEPGCGVIDYPAFFALVEASGYRGWISAEYEPENHTEDGLDWLPRR</sequence>
<dbReference type="InterPro" id="IPR026040">
    <property type="entry name" value="HyI-like"/>
</dbReference>
<evidence type="ECO:0000256" key="1">
    <source>
        <dbReference type="ARBA" id="ARBA00023235"/>
    </source>
</evidence>
<dbReference type="Proteomes" id="UP000199054">
    <property type="component" value="Unassembled WGS sequence"/>
</dbReference>
<dbReference type="InterPro" id="IPR036237">
    <property type="entry name" value="Xyl_isomerase-like_sf"/>
</dbReference>
<dbReference type="PANTHER" id="PTHR43489:SF6">
    <property type="entry name" value="HYDROXYPYRUVATE ISOMERASE-RELATED"/>
    <property type="match status" value="1"/>
</dbReference>
<organism evidence="5 6">
    <name type="scientific">Paracoccus alcaliphilus</name>
    <dbReference type="NCBI Taxonomy" id="34002"/>
    <lineage>
        <taxon>Bacteria</taxon>
        <taxon>Pseudomonadati</taxon>
        <taxon>Pseudomonadota</taxon>
        <taxon>Alphaproteobacteria</taxon>
        <taxon>Rhodobacterales</taxon>
        <taxon>Paracoccaceae</taxon>
        <taxon>Paracoccus</taxon>
    </lineage>
</organism>
<comment type="similarity">
    <text evidence="2">Belongs to the hyi family.</text>
</comment>
<dbReference type="InterPro" id="IPR050417">
    <property type="entry name" value="Sugar_Epim/Isomerase"/>
</dbReference>
<keyword evidence="5" id="KW-0670">Pyruvate</keyword>
<reference evidence="5 6" key="1">
    <citation type="submission" date="2016-10" db="EMBL/GenBank/DDBJ databases">
        <authorList>
            <person name="de Groot N.N."/>
        </authorList>
    </citation>
    <scope>NUCLEOTIDE SEQUENCE [LARGE SCALE GENOMIC DNA]</scope>
    <source>
        <strain evidence="5 6">DSM 8512</strain>
    </source>
</reference>
<evidence type="ECO:0000256" key="3">
    <source>
        <dbReference type="PIRSR" id="PIRSR006241-50"/>
    </source>
</evidence>
<feature type="active site" description="Proton donor/acceptor" evidence="3">
    <location>
        <position position="234"/>
    </location>
</feature>
<dbReference type="RefSeq" id="WP_090616684.1">
    <property type="nucleotide sequence ID" value="NZ_CP067124.1"/>
</dbReference>
<feature type="domain" description="Xylose isomerase-like TIM barrel" evidence="4">
    <location>
        <begin position="21"/>
        <end position="249"/>
    </location>
</feature>
<dbReference type="SUPFAM" id="SSF51658">
    <property type="entry name" value="Xylose isomerase-like"/>
    <property type="match status" value="1"/>
</dbReference>
<feature type="active site" description="Proton donor/acceptor" evidence="3">
    <location>
        <position position="137"/>
    </location>
</feature>
<proteinExistence type="inferred from homology"/>
<dbReference type="STRING" id="34002.SAMN04489859_104120"/>
<dbReference type="FunFam" id="3.20.20.150:FF:000007">
    <property type="entry name" value="Hydroxypyruvate isomerase"/>
    <property type="match status" value="1"/>
</dbReference>
<dbReference type="AlphaFoldDB" id="A0A1H8MK73"/>
<dbReference type="InterPro" id="IPR013022">
    <property type="entry name" value="Xyl_isomerase-like_TIM-brl"/>
</dbReference>
<dbReference type="OrthoDB" id="9786584at2"/>
<dbReference type="GO" id="GO:0008903">
    <property type="term" value="F:hydroxypyruvate isomerase activity"/>
    <property type="evidence" value="ECO:0007669"/>
    <property type="project" value="TreeGrafter"/>
</dbReference>
<dbReference type="PIRSF" id="PIRSF006241">
    <property type="entry name" value="HyI"/>
    <property type="match status" value="1"/>
</dbReference>
<dbReference type="EMBL" id="FODE01000041">
    <property type="protein sequence ID" value="SEO17638.1"/>
    <property type="molecule type" value="Genomic_DNA"/>
</dbReference>
<keyword evidence="6" id="KW-1185">Reference proteome</keyword>
<evidence type="ECO:0000259" key="4">
    <source>
        <dbReference type="Pfam" id="PF01261"/>
    </source>
</evidence>
<protein>
    <submittedName>
        <fullName evidence="5">Hydroxypyruvate isomerase</fullName>
    </submittedName>
</protein>
<keyword evidence="1 2" id="KW-0413">Isomerase</keyword>
<dbReference type="Pfam" id="PF01261">
    <property type="entry name" value="AP_endonuc_2"/>
    <property type="match status" value="1"/>
</dbReference>